<comment type="caution">
    <text evidence="1">The sequence shown here is derived from an EMBL/GenBank/DDBJ whole genome shotgun (WGS) entry which is preliminary data.</text>
</comment>
<organism evidence="1 2">
    <name type="scientific">Naganishia adeliensis</name>
    <dbReference type="NCBI Taxonomy" id="92952"/>
    <lineage>
        <taxon>Eukaryota</taxon>
        <taxon>Fungi</taxon>
        <taxon>Dikarya</taxon>
        <taxon>Basidiomycota</taxon>
        <taxon>Agaricomycotina</taxon>
        <taxon>Tremellomycetes</taxon>
        <taxon>Filobasidiales</taxon>
        <taxon>Filobasidiaceae</taxon>
        <taxon>Naganishia</taxon>
    </lineage>
</organism>
<keyword evidence="2" id="KW-1185">Reference proteome</keyword>
<sequence>MATEAQQHAAAMMTARSPLSAMFLLHIALEAPLAIQGMFSPQGLPFLDATNTTLVIIKLYAALSAASCLTALLVFALPEYLPGKRAFAAGLTVYHTLVAGTLFRAPRIIPKTFGVLLESVRLTPENTWGLLHAVLGLGFAVWWQGTLPYAQAAKSLTTGLTGGPKK</sequence>
<reference evidence="1" key="1">
    <citation type="submission" date="2023-04" db="EMBL/GenBank/DDBJ databases">
        <title>Draft Genome sequencing of Naganishia species isolated from polar environments using Oxford Nanopore Technology.</title>
        <authorList>
            <person name="Leo P."/>
            <person name="Venkateswaran K."/>
        </authorList>
    </citation>
    <scope>NUCLEOTIDE SEQUENCE</scope>
    <source>
        <strain evidence="1">MNA-CCFEE 5262</strain>
    </source>
</reference>
<proteinExistence type="predicted"/>
<dbReference type="Proteomes" id="UP001230649">
    <property type="component" value="Unassembled WGS sequence"/>
</dbReference>
<evidence type="ECO:0000313" key="1">
    <source>
        <dbReference type="EMBL" id="KAJ9102200.1"/>
    </source>
</evidence>
<accession>A0ACC2VSY8</accession>
<dbReference type="EMBL" id="JASBWS010000065">
    <property type="protein sequence ID" value="KAJ9102200.1"/>
    <property type="molecule type" value="Genomic_DNA"/>
</dbReference>
<name>A0ACC2VSY8_9TREE</name>
<gene>
    <name evidence="1" type="ORF">QFC20_005029</name>
</gene>
<evidence type="ECO:0000313" key="2">
    <source>
        <dbReference type="Proteomes" id="UP001230649"/>
    </source>
</evidence>
<protein>
    <submittedName>
        <fullName evidence="1">Uncharacterized protein</fullName>
    </submittedName>
</protein>